<accession>A0ABY6B5Q6</accession>
<evidence type="ECO:0000313" key="2">
    <source>
        <dbReference type="Proteomes" id="UP001064933"/>
    </source>
</evidence>
<protein>
    <submittedName>
        <fullName evidence="1">Uncharacterized protein</fullName>
    </submittedName>
</protein>
<keyword evidence="2" id="KW-1185">Reference proteome</keyword>
<dbReference type="Proteomes" id="UP001064933">
    <property type="component" value="Chromosome"/>
</dbReference>
<reference evidence="1" key="1">
    <citation type="submission" date="2022-10" db="EMBL/GenBank/DDBJ databases">
        <title>Characterization and whole genome sequencing of a new Roseateles species, isolated from fresh water.</title>
        <authorList>
            <person name="Guliayeva D.Y."/>
            <person name="Akhremchuk A.E."/>
            <person name="Sikolenko M.A."/>
            <person name="Valentovich L.N."/>
            <person name="Sidarenka A.V."/>
        </authorList>
    </citation>
    <scope>NUCLEOTIDE SEQUENCE</scope>
    <source>
        <strain evidence="1">BIM B-1768</strain>
    </source>
</reference>
<organism evidence="1 2">
    <name type="scientific">Roseateles amylovorans</name>
    <dbReference type="NCBI Taxonomy" id="2978473"/>
    <lineage>
        <taxon>Bacteria</taxon>
        <taxon>Pseudomonadati</taxon>
        <taxon>Pseudomonadota</taxon>
        <taxon>Betaproteobacteria</taxon>
        <taxon>Burkholderiales</taxon>
        <taxon>Sphaerotilaceae</taxon>
        <taxon>Roseateles</taxon>
    </lineage>
</organism>
<proteinExistence type="predicted"/>
<gene>
    <name evidence="1" type="ORF">N4261_11770</name>
</gene>
<sequence>MAVSWLGRVAASCGALAMPRIATLDARTGDIDVCLLPALDTPADMPEQALAPRIHTDTEIRPCIAQYLWRLKLLCTRPPGPPPIG</sequence>
<dbReference type="RefSeq" id="WP_261760316.1">
    <property type="nucleotide sequence ID" value="NZ_CP104562.2"/>
</dbReference>
<evidence type="ECO:0000313" key="1">
    <source>
        <dbReference type="EMBL" id="UXH80499.1"/>
    </source>
</evidence>
<name>A0ABY6B5Q6_9BURK</name>
<dbReference type="EMBL" id="CP104562">
    <property type="protein sequence ID" value="UXH80499.1"/>
    <property type="molecule type" value="Genomic_DNA"/>
</dbReference>